<organism evidence="1">
    <name type="scientific">marine sediment metagenome</name>
    <dbReference type="NCBI Taxonomy" id="412755"/>
    <lineage>
        <taxon>unclassified sequences</taxon>
        <taxon>metagenomes</taxon>
        <taxon>ecological metagenomes</taxon>
    </lineage>
</organism>
<protein>
    <submittedName>
        <fullName evidence="1">Uncharacterized protein</fullName>
    </submittedName>
</protein>
<feature type="non-terminal residue" evidence="1">
    <location>
        <position position="1"/>
    </location>
</feature>
<proteinExistence type="predicted"/>
<gene>
    <name evidence="1" type="ORF">S06H3_27118</name>
</gene>
<evidence type="ECO:0000313" key="1">
    <source>
        <dbReference type="EMBL" id="GAI32338.1"/>
    </source>
</evidence>
<dbReference type="EMBL" id="BARV01015715">
    <property type="protein sequence ID" value="GAI32338.1"/>
    <property type="molecule type" value="Genomic_DNA"/>
</dbReference>
<comment type="caution">
    <text evidence="1">The sequence shown here is derived from an EMBL/GenBank/DDBJ whole genome shotgun (WGS) entry which is preliminary data.</text>
</comment>
<dbReference type="AlphaFoldDB" id="X1MM08"/>
<accession>X1MM08</accession>
<name>X1MM08_9ZZZZ</name>
<sequence>FFSSDFSNNNIIRILSERAYKKKDYENFDASKKLILQLQKKISEIIK</sequence>
<reference evidence="1" key="1">
    <citation type="journal article" date="2014" name="Front. Microbiol.">
        <title>High frequency of phylogenetically diverse reductive dehalogenase-homologous genes in deep subseafloor sedimentary metagenomes.</title>
        <authorList>
            <person name="Kawai M."/>
            <person name="Futagami T."/>
            <person name="Toyoda A."/>
            <person name="Takaki Y."/>
            <person name="Nishi S."/>
            <person name="Hori S."/>
            <person name="Arai W."/>
            <person name="Tsubouchi T."/>
            <person name="Morono Y."/>
            <person name="Uchiyama I."/>
            <person name="Ito T."/>
            <person name="Fujiyama A."/>
            <person name="Inagaki F."/>
            <person name="Takami H."/>
        </authorList>
    </citation>
    <scope>NUCLEOTIDE SEQUENCE</scope>
    <source>
        <strain evidence="1">Expedition CK06-06</strain>
    </source>
</reference>